<dbReference type="SUPFAM" id="SSF53649">
    <property type="entry name" value="Alkaline phosphatase-like"/>
    <property type="match status" value="1"/>
</dbReference>
<keyword evidence="3" id="KW-1185">Reference proteome</keyword>
<sequence length="424" mass="47419">MPDGWDNIVLLTADALRADHLSCYGYDRETTPELDEFAADALRFTAAHSVSSHTREGVPGLLTGQYPDGAIDESYHLVSDSLAATLSRSGFATGGFHSNPYVSRAYDYDVGFDTFDDDLHLGQNKLIALAQRALDKLRNRHYARADEINDRALSWLDSLDDRPFFLWNHYMDVHGPYEPPEPFESRYLDGQLSASDAQSLFRRAIRDPNSITDDERQTLLDLYDAEIAYNDHHIGQFLDALRERGLLSESLVIFTADHGEAFGEHGYYSHPRYLDDELTHVPMLLSTPETNGTVVETPVSTIDIVSTVHSELDLGPSDLPGRSLLAVGDGDADRAVYQQARGEGDDANRRRYAVRTRDETCRCSVDETSGDLTFDDVGDDSLRDRLEAYVTDRLANCSDADSSDTDRVTDDTIERRLEALGYKD</sequence>
<name>A0A1G7T366_9EURY</name>
<dbReference type="PANTHER" id="PTHR43751">
    <property type="entry name" value="SULFATASE"/>
    <property type="match status" value="1"/>
</dbReference>
<dbReference type="EMBL" id="FNBK01000022">
    <property type="protein sequence ID" value="SDG29668.1"/>
    <property type="molecule type" value="Genomic_DNA"/>
</dbReference>
<evidence type="ECO:0000259" key="1">
    <source>
        <dbReference type="Pfam" id="PF00884"/>
    </source>
</evidence>
<dbReference type="PANTHER" id="PTHR43751:SF3">
    <property type="entry name" value="SULFATASE N-TERMINAL DOMAIN-CONTAINING PROTEIN"/>
    <property type="match status" value="1"/>
</dbReference>
<dbReference type="AlphaFoldDB" id="A0A1G7T366"/>
<gene>
    <name evidence="2" type="ORF">SAMN05216218_12223</name>
</gene>
<accession>A0A1G7T366</accession>
<protein>
    <submittedName>
        <fullName evidence="2">Arylsulfatase</fullName>
    </submittedName>
</protein>
<dbReference type="CDD" id="cd16148">
    <property type="entry name" value="sulfatase_like"/>
    <property type="match status" value="1"/>
</dbReference>
<evidence type="ECO:0000313" key="2">
    <source>
        <dbReference type="EMBL" id="SDG29668.1"/>
    </source>
</evidence>
<organism evidence="2 3">
    <name type="scientific">Halorientalis regularis</name>
    <dbReference type="NCBI Taxonomy" id="660518"/>
    <lineage>
        <taxon>Archaea</taxon>
        <taxon>Methanobacteriati</taxon>
        <taxon>Methanobacteriota</taxon>
        <taxon>Stenosarchaea group</taxon>
        <taxon>Halobacteria</taxon>
        <taxon>Halobacteriales</taxon>
        <taxon>Haloarculaceae</taxon>
        <taxon>Halorientalis</taxon>
    </lineage>
</organism>
<dbReference type="InterPro" id="IPR052701">
    <property type="entry name" value="GAG_Ulvan_Degrading_Sulfatases"/>
</dbReference>
<proteinExistence type="predicted"/>
<dbReference type="Proteomes" id="UP000199076">
    <property type="component" value="Unassembled WGS sequence"/>
</dbReference>
<dbReference type="RefSeq" id="WP_092695298.1">
    <property type="nucleotide sequence ID" value="NZ_FNBK01000022.1"/>
</dbReference>
<dbReference type="STRING" id="660518.SAMN05216218_12223"/>
<dbReference type="InterPro" id="IPR017850">
    <property type="entry name" value="Alkaline_phosphatase_core_sf"/>
</dbReference>
<evidence type="ECO:0000313" key="3">
    <source>
        <dbReference type="Proteomes" id="UP000199076"/>
    </source>
</evidence>
<dbReference type="OrthoDB" id="3164at2157"/>
<feature type="domain" description="Sulfatase N-terminal" evidence="1">
    <location>
        <begin position="7"/>
        <end position="308"/>
    </location>
</feature>
<dbReference type="Pfam" id="PF00884">
    <property type="entry name" value="Sulfatase"/>
    <property type="match status" value="1"/>
</dbReference>
<reference evidence="3" key="1">
    <citation type="submission" date="2016-10" db="EMBL/GenBank/DDBJ databases">
        <authorList>
            <person name="Varghese N."/>
            <person name="Submissions S."/>
        </authorList>
    </citation>
    <scope>NUCLEOTIDE SEQUENCE [LARGE SCALE GENOMIC DNA]</scope>
    <source>
        <strain evidence="3">IBRC-M 10760</strain>
    </source>
</reference>
<dbReference type="InterPro" id="IPR000917">
    <property type="entry name" value="Sulfatase_N"/>
</dbReference>
<dbReference type="Gene3D" id="3.40.720.10">
    <property type="entry name" value="Alkaline Phosphatase, subunit A"/>
    <property type="match status" value="1"/>
</dbReference>